<feature type="transmembrane region" description="Helical" evidence="1">
    <location>
        <begin position="82"/>
        <end position="105"/>
    </location>
</feature>
<organism evidence="2 3">
    <name type="scientific">Citrullus colocynthis</name>
    <name type="common">colocynth</name>
    <dbReference type="NCBI Taxonomy" id="252529"/>
    <lineage>
        <taxon>Eukaryota</taxon>
        <taxon>Viridiplantae</taxon>
        <taxon>Streptophyta</taxon>
        <taxon>Embryophyta</taxon>
        <taxon>Tracheophyta</taxon>
        <taxon>Spermatophyta</taxon>
        <taxon>Magnoliopsida</taxon>
        <taxon>eudicotyledons</taxon>
        <taxon>Gunneridae</taxon>
        <taxon>Pentapetalae</taxon>
        <taxon>rosids</taxon>
        <taxon>fabids</taxon>
        <taxon>Cucurbitales</taxon>
        <taxon>Cucurbitaceae</taxon>
        <taxon>Benincaseae</taxon>
        <taxon>Citrullus</taxon>
    </lineage>
</organism>
<protein>
    <submittedName>
        <fullName evidence="2">Uncharacterized protein</fullName>
    </submittedName>
</protein>
<feature type="transmembrane region" description="Helical" evidence="1">
    <location>
        <begin position="42"/>
        <end position="62"/>
    </location>
</feature>
<evidence type="ECO:0000313" key="2">
    <source>
        <dbReference type="EMBL" id="CAK9328602.1"/>
    </source>
</evidence>
<keyword evidence="3" id="KW-1185">Reference proteome</keyword>
<reference evidence="2 3" key="1">
    <citation type="submission" date="2024-03" db="EMBL/GenBank/DDBJ databases">
        <authorList>
            <person name="Gkanogiannis A."/>
            <person name="Becerra Lopez-Lavalle L."/>
        </authorList>
    </citation>
    <scope>NUCLEOTIDE SEQUENCE [LARGE SCALE GENOMIC DNA]</scope>
</reference>
<sequence length="136" mass="16148">MFSILLQETLALLVRKMMYAKLFVDAFVTRNSKLVHEIREHFITIWKVVLLTFSLKFSFAVAMTKGLSDVYTRLVVGRVERFGLVVHFILIQSLSFLHQFLPFFANYHKFIPIFYLWNFKFKLPHFSIFPLVLPVQ</sequence>
<evidence type="ECO:0000313" key="3">
    <source>
        <dbReference type="Proteomes" id="UP001642487"/>
    </source>
</evidence>
<keyword evidence="1" id="KW-0812">Transmembrane</keyword>
<keyword evidence="1" id="KW-0472">Membrane</keyword>
<gene>
    <name evidence="2" type="ORF">CITCOLO1_LOCUS21022</name>
</gene>
<keyword evidence="1" id="KW-1133">Transmembrane helix</keyword>
<proteinExistence type="predicted"/>
<evidence type="ECO:0000256" key="1">
    <source>
        <dbReference type="SAM" id="Phobius"/>
    </source>
</evidence>
<accession>A0ABP0Z948</accession>
<dbReference type="Proteomes" id="UP001642487">
    <property type="component" value="Chromosome 9"/>
</dbReference>
<name>A0ABP0Z948_9ROSI</name>
<dbReference type="EMBL" id="OZ021743">
    <property type="protein sequence ID" value="CAK9328602.1"/>
    <property type="molecule type" value="Genomic_DNA"/>
</dbReference>